<evidence type="ECO:0000259" key="9">
    <source>
        <dbReference type="Pfam" id="PF25241"/>
    </source>
</evidence>
<keyword evidence="2 8" id="KW-0812">Transmembrane</keyword>
<evidence type="ECO:0000256" key="1">
    <source>
        <dbReference type="ARBA" id="ARBA00004167"/>
    </source>
</evidence>
<evidence type="ECO:0000256" key="4">
    <source>
        <dbReference type="ARBA" id="ARBA00022989"/>
    </source>
</evidence>
<evidence type="ECO:0000256" key="7">
    <source>
        <dbReference type="PROSITE-ProRule" id="PRU00124"/>
    </source>
</evidence>
<reference evidence="10 11" key="1">
    <citation type="journal article" date="2012" name="Genome Biol.">
        <title>Sequencing three crocodilian genomes to illuminate the evolution of archosaurs and amniotes.</title>
        <authorList>
            <person name="St John J.A."/>
            <person name="Braun E.L."/>
            <person name="Isberg S.R."/>
            <person name="Miles L.G."/>
            <person name="Chong A.Y."/>
            <person name="Gongora J."/>
            <person name="Dalzell P."/>
            <person name="Moran C."/>
            <person name="Bed'hom B."/>
            <person name="Abzhanov A."/>
            <person name="Burgess S.C."/>
            <person name="Cooksey A.M."/>
            <person name="Castoe T.A."/>
            <person name="Crawford N.G."/>
            <person name="Densmore L.D."/>
            <person name="Drew J.C."/>
            <person name="Edwards S.V."/>
            <person name="Faircloth B.C."/>
            <person name="Fujita M.K."/>
            <person name="Greenwold M.J."/>
            <person name="Hoffmann F.G."/>
            <person name="Howard J.M."/>
            <person name="Iguchi T."/>
            <person name="Janes D.E."/>
            <person name="Khan S.Y."/>
            <person name="Kohno S."/>
            <person name="de Koning A.J."/>
            <person name="Lance S.L."/>
            <person name="McCarthy F.M."/>
            <person name="McCormack J.E."/>
            <person name="Merchant M.E."/>
            <person name="Peterson D.G."/>
            <person name="Pollock D.D."/>
            <person name="Pourmand N."/>
            <person name="Raney B.J."/>
            <person name="Roessler K.A."/>
            <person name="Sanford J.R."/>
            <person name="Sawyer R.H."/>
            <person name="Schmidt C.J."/>
            <person name="Triplett E.W."/>
            <person name="Tuberville T.D."/>
            <person name="Venegas-Anaya M."/>
            <person name="Howard J.T."/>
            <person name="Jarvis E.D."/>
            <person name="Guillette L.J.Jr."/>
            <person name="Glenn T.C."/>
            <person name="Green R.E."/>
            <person name="Ray D.A."/>
        </authorList>
    </citation>
    <scope>NUCLEOTIDE SEQUENCE [LARGE SCALE GENOMIC DNA]</scope>
    <source>
        <strain evidence="10">KSC_2009_1</strain>
    </source>
</reference>
<feature type="domain" description="LDLRAD1-like C-terminal" evidence="9">
    <location>
        <begin position="183"/>
        <end position="222"/>
    </location>
</feature>
<dbReference type="InterPro" id="IPR057430">
    <property type="entry name" value="LDLRAD1_C"/>
</dbReference>
<comment type="caution">
    <text evidence="7">Lacks conserved residue(s) required for the propagation of feature annotation.</text>
</comment>
<dbReference type="PANTHER" id="PTHR24270">
    <property type="entry name" value="LOW-DENSITY LIPOPROTEIN RECEPTOR-RELATED"/>
    <property type="match status" value="1"/>
</dbReference>
<evidence type="ECO:0000256" key="2">
    <source>
        <dbReference type="ARBA" id="ARBA00022692"/>
    </source>
</evidence>
<keyword evidence="11" id="KW-1185">Reference proteome</keyword>
<dbReference type="InterPro" id="IPR002172">
    <property type="entry name" value="LDrepeatLR_classA_rpt"/>
</dbReference>
<dbReference type="Pfam" id="PF00057">
    <property type="entry name" value="Ldl_recept_a"/>
    <property type="match status" value="1"/>
</dbReference>
<dbReference type="Proteomes" id="UP000050525">
    <property type="component" value="Unassembled WGS sequence"/>
</dbReference>
<organism evidence="10 11">
    <name type="scientific">Alligator mississippiensis</name>
    <name type="common">American alligator</name>
    <dbReference type="NCBI Taxonomy" id="8496"/>
    <lineage>
        <taxon>Eukaryota</taxon>
        <taxon>Metazoa</taxon>
        <taxon>Chordata</taxon>
        <taxon>Craniata</taxon>
        <taxon>Vertebrata</taxon>
        <taxon>Euteleostomi</taxon>
        <taxon>Archelosauria</taxon>
        <taxon>Archosauria</taxon>
        <taxon>Crocodylia</taxon>
        <taxon>Alligatoridae</taxon>
        <taxon>Alligatorinae</taxon>
        <taxon>Alligator</taxon>
    </lineage>
</organism>
<sequence>MASSSGRPIQGLRDSYKRHLCYNQRFFDGIPSDSRKLFSEERDCCKECTAWLRCTRRCVCVSAVALFVLGIIAAIIGLAVTFGIPPRTPVNRFCVTSNNRTGFLCDDRESCIPAHQVCNRIRECANGEDEQETLCSDLPNSLPGYLIFRCSYPSYWIYADKRCNGFNDCGDCSDEMGTLAGCPPCGPQWWSCTPVFYEYCTCVPRSFCRDGVQHCTSWSDEYICMR</sequence>
<gene>
    <name evidence="10" type="primary">LDLRAD1</name>
    <name evidence="10" type="ORF">Y1Q_0003532</name>
</gene>
<keyword evidence="10" id="KW-0449">Lipoprotein</keyword>
<dbReference type="PRINTS" id="PR00261">
    <property type="entry name" value="LDLRECEPTOR"/>
</dbReference>
<evidence type="ECO:0000256" key="6">
    <source>
        <dbReference type="ARBA" id="ARBA00023157"/>
    </source>
</evidence>
<evidence type="ECO:0000313" key="10">
    <source>
        <dbReference type="EMBL" id="KYO19396.1"/>
    </source>
</evidence>
<keyword evidence="4 8" id="KW-1133">Transmembrane helix</keyword>
<evidence type="ECO:0000256" key="5">
    <source>
        <dbReference type="ARBA" id="ARBA00023136"/>
    </source>
</evidence>
<keyword evidence="10" id="KW-0675">Receptor</keyword>
<comment type="caution">
    <text evidence="10">The sequence shown here is derived from an EMBL/GenBank/DDBJ whole genome shotgun (WGS) entry which is preliminary data.</text>
</comment>
<dbReference type="Pfam" id="PF25241">
    <property type="entry name" value="LDLRAD1_C"/>
    <property type="match status" value="1"/>
</dbReference>
<feature type="transmembrane region" description="Helical" evidence="8">
    <location>
        <begin position="59"/>
        <end position="84"/>
    </location>
</feature>
<dbReference type="AlphaFoldDB" id="A0A151M4G9"/>
<evidence type="ECO:0000313" key="11">
    <source>
        <dbReference type="Proteomes" id="UP000050525"/>
    </source>
</evidence>
<dbReference type="GO" id="GO:0016192">
    <property type="term" value="P:vesicle-mediated transport"/>
    <property type="evidence" value="ECO:0007669"/>
    <property type="project" value="UniProtKB-ARBA"/>
</dbReference>
<keyword evidence="6" id="KW-1015">Disulfide bond</keyword>
<keyword evidence="5 8" id="KW-0472">Membrane</keyword>
<dbReference type="InterPro" id="IPR050685">
    <property type="entry name" value="LDLR"/>
</dbReference>
<name>A0A151M4G9_ALLMI</name>
<dbReference type="SMART" id="SM00192">
    <property type="entry name" value="LDLa"/>
    <property type="match status" value="3"/>
</dbReference>
<dbReference type="STRING" id="8496.A0A151M4G9"/>
<proteinExistence type="predicted"/>
<dbReference type="EMBL" id="AKHW03006631">
    <property type="protein sequence ID" value="KYO19396.1"/>
    <property type="molecule type" value="Genomic_DNA"/>
</dbReference>
<protein>
    <submittedName>
        <fullName evidence="10">Low-density lipoprotein receptor class A domain-containing protein 1</fullName>
    </submittedName>
</protein>
<evidence type="ECO:0000256" key="8">
    <source>
        <dbReference type="SAM" id="Phobius"/>
    </source>
</evidence>
<accession>A0A151M4G9</accession>
<evidence type="ECO:0000256" key="3">
    <source>
        <dbReference type="ARBA" id="ARBA00022737"/>
    </source>
</evidence>
<keyword evidence="3" id="KW-0677">Repeat</keyword>
<dbReference type="PROSITE" id="PS50068">
    <property type="entry name" value="LDLRA_2"/>
    <property type="match status" value="1"/>
</dbReference>
<dbReference type="Gene3D" id="4.10.400.10">
    <property type="entry name" value="Low-density Lipoprotein Receptor"/>
    <property type="match status" value="2"/>
</dbReference>
<dbReference type="InterPro" id="IPR036055">
    <property type="entry name" value="LDL_receptor-like_sf"/>
</dbReference>
<dbReference type="SUPFAM" id="SSF57424">
    <property type="entry name" value="LDL receptor-like module"/>
    <property type="match status" value="2"/>
</dbReference>
<dbReference type="GO" id="GO:0005886">
    <property type="term" value="C:plasma membrane"/>
    <property type="evidence" value="ECO:0007669"/>
    <property type="project" value="TreeGrafter"/>
</dbReference>
<comment type="subcellular location">
    <subcellularLocation>
        <location evidence="1">Membrane</location>
        <topology evidence="1">Single-pass membrane protein</topology>
    </subcellularLocation>
</comment>